<dbReference type="GO" id="GO:0017000">
    <property type="term" value="P:antibiotic biosynthetic process"/>
    <property type="evidence" value="ECO:0007669"/>
    <property type="project" value="UniProtKB-KW"/>
</dbReference>
<dbReference type="Gene3D" id="3.90.1150.10">
    <property type="entry name" value="Aspartate Aminotransferase, domain 1"/>
    <property type="match status" value="1"/>
</dbReference>
<dbReference type="InterPro" id="IPR015424">
    <property type="entry name" value="PyrdxlP-dep_Trfase"/>
</dbReference>
<dbReference type="GO" id="GO:0006567">
    <property type="term" value="P:L-threonine catabolic process"/>
    <property type="evidence" value="ECO:0007669"/>
    <property type="project" value="TreeGrafter"/>
</dbReference>
<dbReference type="HOGENOM" id="CLU_029381_0_4_11"/>
<accession>A0A0H3D696</accession>
<dbReference type="OrthoDB" id="9774495at2"/>
<evidence type="ECO:0000256" key="1">
    <source>
        <dbReference type="ARBA" id="ARBA00001933"/>
    </source>
</evidence>
<dbReference type="NCBIfam" id="NF041359">
    <property type="entry name" value="GntG_guanitoxin"/>
    <property type="match status" value="1"/>
</dbReference>
<dbReference type="PANTHER" id="PTHR48097:SF9">
    <property type="entry name" value="L-THREONINE ALDOLASE"/>
    <property type="match status" value="1"/>
</dbReference>
<evidence type="ECO:0000256" key="2">
    <source>
        <dbReference type="ARBA" id="ARBA00006966"/>
    </source>
</evidence>
<dbReference type="EMBL" id="CP002000">
    <property type="protein sequence ID" value="ADJ46525.1"/>
    <property type="molecule type" value="Genomic_DNA"/>
</dbReference>
<comment type="cofactor">
    <cofactor evidence="1">
        <name>pyridoxal 5'-phosphate</name>
        <dbReference type="ChEBI" id="CHEBI:597326"/>
    </cofactor>
</comment>
<evidence type="ECO:0000259" key="7">
    <source>
        <dbReference type="Pfam" id="PF01212"/>
    </source>
</evidence>
<feature type="domain" description="Aromatic amino acid beta-eliminating lyase/threonine aldolase" evidence="7">
    <location>
        <begin position="5"/>
        <end position="291"/>
    </location>
</feature>
<evidence type="ECO:0000256" key="5">
    <source>
        <dbReference type="ARBA" id="ARBA00023239"/>
    </source>
</evidence>
<keyword evidence="5" id="KW-0456">Lyase</keyword>
<feature type="modified residue" description="N6-(pyridoxal phosphate)lysine" evidence="6">
    <location>
        <position position="204"/>
    </location>
</feature>
<dbReference type="KEGG" id="amd:AMED_4759"/>
<dbReference type="AlphaFoldDB" id="A0A0H3D696"/>
<evidence type="ECO:0000256" key="6">
    <source>
        <dbReference type="PIRSR" id="PIRSR017617-1"/>
    </source>
</evidence>
<proteinExistence type="inferred from homology"/>
<dbReference type="Proteomes" id="UP000000328">
    <property type="component" value="Chromosome"/>
</dbReference>
<comment type="similarity">
    <text evidence="2">Belongs to the threonine aldolase family.</text>
</comment>
<sequence length="353" mass="36584">MRIVELRSDTFTLPTEAMLRAMARAPLGDDVYGEDPTVRALEEKAAGVLGMTAACLMPSGTMANLATLMAHAPRGSRVLTGQDSDIQVYEAHGVSVCGGVALEPVATDDRGLLCGAALERALPEDPDDPQFSLPAVVCVENTANRAGGVPLGPADLAPVRAFARRHDLVLHVDGARIFNAAVALRVGVAELAAGAGSVQFCLSKGLSAPVGSVVTGSAELIGRVRRVRKMLGGGMRQAGVIAAAGIVALDTMVDRLEEDHEHARLLADGLAGIPGIEVDRVVVRTNMVRFRVAGPGITHQGLIALAARDGVRLAELGRGTLRAVTHRGVEAGDVARAVSVVAAIVRAHRRAAS</sequence>
<reference evidence="8 9" key="1">
    <citation type="journal article" date="2010" name="Cell Res.">
        <title>Complete genome sequence of the rifamycin SV-producing Amycolatopsis mediterranei U32 revealed its genetic characteristics in phylogeny and metabolism.</title>
        <authorList>
            <person name="Zhao W."/>
            <person name="Zhong Y."/>
            <person name="Yuan H."/>
            <person name="Wang J."/>
            <person name="Zheng H."/>
            <person name="Wang Y."/>
            <person name="Cen X."/>
            <person name="Xu F."/>
            <person name="Bai J."/>
            <person name="Han X."/>
            <person name="Lu G."/>
            <person name="Zhu Y."/>
            <person name="Shao Z."/>
            <person name="Yan H."/>
            <person name="Li C."/>
            <person name="Peng N."/>
            <person name="Zhang Z."/>
            <person name="Zhang Y."/>
            <person name="Lin W."/>
            <person name="Fan Y."/>
            <person name="Qin Z."/>
            <person name="Hu Y."/>
            <person name="Zhu B."/>
            <person name="Wang S."/>
            <person name="Ding X."/>
            <person name="Zhao G.P."/>
        </authorList>
    </citation>
    <scope>NUCLEOTIDE SEQUENCE [LARGE SCALE GENOMIC DNA]</scope>
    <source>
        <strain evidence="9">U-32</strain>
    </source>
</reference>
<evidence type="ECO:0000313" key="8">
    <source>
        <dbReference type="EMBL" id="ADJ46525.1"/>
    </source>
</evidence>
<dbReference type="Gene3D" id="3.40.640.10">
    <property type="entry name" value="Type I PLP-dependent aspartate aminotransferase-like (Major domain)"/>
    <property type="match status" value="1"/>
</dbReference>
<dbReference type="InterPro" id="IPR015422">
    <property type="entry name" value="PyrdxlP-dep_Trfase_small"/>
</dbReference>
<organism evidence="8 9">
    <name type="scientific">Amycolatopsis mediterranei (strain U-32)</name>
    <dbReference type="NCBI Taxonomy" id="749927"/>
    <lineage>
        <taxon>Bacteria</taxon>
        <taxon>Bacillati</taxon>
        <taxon>Actinomycetota</taxon>
        <taxon>Actinomycetes</taxon>
        <taxon>Pseudonocardiales</taxon>
        <taxon>Pseudonocardiaceae</taxon>
        <taxon>Amycolatopsis</taxon>
    </lineage>
</organism>
<dbReference type="PIRSF" id="PIRSF017617">
    <property type="entry name" value="Thr_aldolase"/>
    <property type="match status" value="1"/>
</dbReference>
<keyword evidence="4" id="KW-0045">Antibiotic biosynthesis</keyword>
<dbReference type="RefSeq" id="WP_013226591.1">
    <property type="nucleotide sequence ID" value="NC_014318.1"/>
</dbReference>
<dbReference type="InterPro" id="IPR023603">
    <property type="entry name" value="Low_specificity_L-TA-like"/>
</dbReference>
<dbReference type="PANTHER" id="PTHR48097">
    <property type="entry name" value="L-THREONINE ALDOLASE-RELATED"/>
    <property type="match status" value="1"/>
</dbReference>
<dbReference type="InterPro" id="IPR001597">
    <property type="entry name" value="ArAA_b-elim_lyase/Thr_aldolase"/>
</dbReference>
<dbReference type="GO" id="GO:0006545">
    <property type="term" value="P:glycine biosynthetic process"/>
    <property type="evidence" value="ECO:0007669"/>
    <property type="project" value="TreeGrafter"/>
</dbReference>
<evidence type="ECO:0000256" key="4">
    <source>
        <dbReference type="ARBA" id="ARBA00023194"/>
    </source>
</evidence>
<keyword evidence="3" id="KW-0663">Pyridoxal phosphate</keyword>
<dbReference type="GeneID" id="92872474"/>
<dbReference type="InterPro" id="IPR015421">
    <property type="entry name" value="PyrdxlP-dep_Trfase_major"/>
</dbReference>
<dbReference type="PATRIC" id="fig|749927.5.peg.4921"/>
<dbReference type="SUPFAM" id="SSF53383">
    <property type="entry name" value="PLP-dependent transferases"/>
    <property type="match status" value="1"/>
</dbReference>
<gene>
    <name evidence="8" type="primary">ltaA</name>
    <name evidence="8" type="ordered locus">AMED_4759</name>
</gene>
<dbReference type="GO" id="GO:0005829">
    <property type="term" value="C:cytosol"/>
    <property type="evidence" value="ECO:0007669"/>
    <property type="project" value="TreeGrafter"/>
</dbReference>
<evidence type="ECO:0000313" key="9">
    <source>
        <dbReference type="Proteomes" id="UP000000328"/>
    </source>
</evidence>
<dbReference type="FunFam" id="3.40.640.10:FF:000030">
    <property type="entry name" value="Low-specificity L-threonine aldolase"/>
    <property type="match status" value="1"/>
</dbReference>
<dbReference type="eggNOG" id="COG2008">
    <property type="taxonomic scope" value="Bacteria"/>
</dbReference>
<name>A0A0H3D696_AMYMU</name>
<dbReference type="Pfam" id="PF01212">
    <property type="entry name" value="Beta_elim_lyase"/>
    <property type="match status" value="1"/>
</dbReference>
<evidence type="ECO:0000256" key="3">
    <source>
        <dbReference type="ARBA" id="ARBA00022898"/>
    </source>
</evidence>
<dbReference type="FunFam" id="3.90.1150.10:FF:000041">
    <property type="entry name" value="Low-specificity L-threonine aldolase"/>
    <property type="match status" value="1"/>
</dbReference>
<dbReference type="GO" id="GO:0008732">
    <property type="term" value="F:L-allo-threonine aldolase activity"/>
    <property type="evidence" value="ECO:0007669"/>
    <property type="project" value="TreeGrafter"/>
</dbReference>
<protein>
    <submittedName>
        <fullName evidence="8">Threonine aldolase</fullName>
    </submittedName>
</protein>